<dbReference type="OMA" id="TEECEAF"/>
<evidence type="ECO:0000313" key="3">
    <source>
        <dbReference type="EMBL" id="KAH9382378.1"/>
    </source>
</evidence>
<organism evidence="3 4">
    <name type="scientific">Haemaphysalis longicornis</name>
    <name type="common">Bush tick</name>
    <dbReference type="NCBI Taxonomy" id="44386"/>
    <lineage>
        <taxon>Eukaryota</taxon>
        <taxon>Metazoa</taxon>
        <taxon>Ecdysozoa</taxon>
        <taxon>Arthropoda</taxon>
        <taxon>Chelicerata</taxon>
        <taxon>Arachnida</taxon>
        <taxon>Acari</taxon>
        <taxon>Parasitiformes</taxon>
        <taxon>Ixodida</taxon>
        <taxon>Ixodoidea</taxon>
        <taxon>Ixodidae</taxon>
        <taxon>Haemaphysalinae</taxon>
        <taxon>Haemaphysalis</taxon>
    </lineage>
</organism>
<dbReference type="Proteomes" id="UP000821853">
    <property type="component" value="Chromosome 9"/>
</dbReference>
<feature type="region of interest" description="Disordered" evidence="1">
    <location>
        <begin position="24"/>
        <end position="227"/>
    </location>
</feature>
<name>A0A9J6H3L1_HAELO</name>
<dbReference type="OrthoDB" id="6340454at2759"/>
<dbReference type="VEuPathDB" id="VectorBase:HLOH_050482"/>
<gene>
    <name evidence="3" type="ORF">HPB48_012597</name>
</gene>
<evidence type="ECO:0000256" key="1">
    <source>
        <dbReference type="SAM" id="MobiDB-lite"/>
    </source>
</evidence>
<dbReference type="AlphaFoldDB" id="A0A9J6H3L1"/>
<protein>
    <recommendedName>
        <fullName evidence="2">F-box domain-containing protein</fullName>
    </recommendedName>
</protein>
<dbReference type="InterPro" id="IPR001810">
    <property type="entry name" value="F-box_dom"/>
</dbReference>
<feature type="domain" description="F-box" evidence="2">
    <location>
        <begin position="252"/>
        <end position="305"/>
    </location>
</feature>
<reference evidence="3 4" key="1">
    <citation type="journal article" date="2020" name="Cell">
        <title>Large-Scale Comparative Analyses of Tick Genomes Elucidate Their Genetic Diversity and Vector Capacities.</title>
        <authorList>
            <consortium name="Tick Genome and Microbiome Consortium (TIGMIC)"/>
            <person name="Jia N."/>
            <person name="Wang J."/>
            <person name="Shi W."/>
            <person name="Du L."/>
            <person name="Sun Y."/>
            <person name="Zhan W."/>
            <person name="Jiang J.F."/>
            <person name="Wang Q."/>
            <person name="Zhang B."/>
            <person name="Ji P."/>
            <person name="Bell-Sakyi L."/>
            <person name="Cui X.M."/>
            <person name="Yuan T.T."/>
            <person name="Jiang B.G."/>
            <person name="Yang W.F."/>
            <person name="Lam T.T."/>
            <person name="Chang Q.C."/>
            <person name="Ding S.J."/>
            <person name="Wang X.J."/>
            <person name="Zhu J.G."/>
            <person name="Ruan X.D."/>
            <person name="Zhao L."/>
            <person name="Wei J.T."/>
            <person name="Ye R.Z."/>
            <person name="Que T.C."/>
            <person name="Du C.H."/>
            <person name="Zhou Y.H."/>
            <person name="Cheng J.X."/>
            <person name="Dai P.F."/>
            <person name="Guo W.B."/>
            <person name="Han X.H."/>
            <person name="Huang E.J."/>
            <person name="Li L.F."/>
            <person name="Wei W."/>
            <person name="Gao Y.C."/>
            <person name="Liu J.Z."/>
            <person name="Shao H.Z."/>
            <person name="Wang X."/>
            <person name="Wang C.C."/>
            <person name="Yang T.C."/>
            <person name="Huo Q.B."/>
            <person name="Li W."/>
            <person name="Chen H.Y."/>
            <person name="Chen S.E."/>
            <person name="Zhou L.G."/>
            <person name="Ni X.B."/>
            <person name="Tian J.H."/>
            <person name="Sheng Y."/>
            <person name="Liu T."/>
            <person name="Pan Y.S."/>
            <person name="Xia L.Y."/>
            <person name="Li J."/>
            <person name="Zhao F."/>
            <person name="Cao W.C."/>
        </authorList>
    </citation>
    <scope>NUCLEOTIDE SEQUENCE [LARGE SCALE GENOMIC DNA]</scope>
    <source>
        <strain evidence="3">HaeL-2018</strain>
    </source>
</reference>
<proteinExistence type="predicted"/>
<dbReference type="Pfam" id="PF12937">
    <property type="entry name" value="F-box-like"/>
    <property type="match status" value="1"/>
</dbReference>
<dbReference type="SUPFAM" id="SSF81383">
    <property type="entry name" value="F-box domain"/>
    <property type="match status" value="1"/>
</dbReference>
<dbReference type="Gene3D" id="1.20.1280.50">
    <property type="match status" value="1"/>
</dbReference>
<keyword evidence="4" id="KW-1185">Reference proteome</keyword>
<dbReference type="EMBL" id="JABSTR010000011">
    <property type="protein sequence ID" value="KAH9382378.1"/>
    <property type="molecule type" value="Genomic_DNA"/>
</dbReference>
<dbReference type="InterPro" id="IPR036047">
    <property type="entry name" value="F-box-like_dom_sf"/>
</dbReference>
<comment type="caution">
    <text evidence="3">The sequence shown here is derived from an EMBL/GenBank/DDBJ whole genome shotgun (WGS) entry which is preliminary data.</text>
</comment>
<accession>A0A9J6H3L1</accession>
<sequence>MSEGGAKRSLRLDFVDCQALSASDEGAAALVDPGRVKKSSKDPNRGLYPRPSRSASAGDCSAHPMPTFQTASSLLRSNRAREACSSQNIENGTPDGQARLQASGDGSPVPVVPKGRSEDPGPSRSAPDCGGSAARPMPTFQIASSLLRSNHAADNAPSNRRRRHETQDNKITGYFRAAPQRKRQRCSESTESSDSPEEEFVGEVPRLPSKLPVPPVDWGDSDSSSSSDSVVITEVFGLLPAPTKKKEEPKLEDPFGRLPVELLETVLAHVGLQDLLLVCTRVCVRWNEVIRNPLFLPQRKRYYRYKTSRCKVTSAELVALCNSQGMRSAETCLPGLVRYMAGFKQSMRGLPKAIRSHPKHETLMEVLQGSFADVFPLSTKDAPDQAPWWCAVAALVVLVADSVSDIRALFRHADPVALSEALYCVATLMLYFQRALCVHHG</sequence>
<feature type="compositionally biased region" description="Polar residues" evidence="1">
    <location>
        <begin position="67"/>
        <end position="76"/>
    </location>
</feature>
<evidence type="ECO:0000259" key="2">
    <source>
        <dbReference type="PROSITE" id="PS50181"/>
    </source>
</evidence>
<dbReference type="PROSITE" id="PS50181">
    <property type="entry name" value="FBOX"/>
    <property type="match status" value="1"/>
</dbReference>
<evidence type="ECO:0000313" key="4">
    <source>
        <dbReference type="Proteomes" id="UP000821853"/>
    </source>
</evidence>